<proteinExistence type="predicted"/>
<dbReference type="PANTHER" id="PTHR35867:SF1">
    <property type="entry name" value="PROTEIN RSEC"/>
    <property type="match status" value="1"/>
</dbReference>
<feature type="transmembrane region" description="Helical" evidence="1">
    <location>
        <begin position="105"/>
        <end position="125"/>
    </location>
</feature>
<keyword evidence="1" id="KW-1133">Transmembrane helix</keyword>
<dbReference type="InterPro" id="IPR026268">
    <property type="entry name" value="RseC"/>
</dbReference>
<feature type="transmembrane region" description="Helical" evidence="1">
    <location>
        <begin position="79"/>
        <end position="99"/>
    </location>
</feature>
<keyword evidence="1" id="KW-0812">Transmembrane</keyword>
<sequence>MIEETALVIEVNAQYVLLQTQRKSVCQSCSVKSGCGTSTLAKVVGKRSSQFTVDKNIEVQVGDEVVVGVDENALVQGSLLIYLFPIVFMMLVGVLVELLLADELITVLSVVVSFVFAIVIIRSILANSRLKKSVQPHLLRRV</sequence>
<evidence type="ECO:0008006" key="3">
    <source>
        <dbReference type="Google" id="ProtNLM"/>
    </source>
</evidence>
<reference evidence="2" key="1">
    <citation type="submission" date="2018-06" db="EMBL/GenBank/DDBJ databases">
        <authorList>
            <person name="Zhirakovskaya E."/>
        </authorList>
    </citation>
    <scope>NUCLEOTIDE SEQUENCE</scope>
</reference>
<dbReference type="AlphaFoldDB" id="A0A3B0X5N5"/>
<dbReference type="PANTHER" id="PTHR35867">
    <property type="entry name" value="PROTEIN RSEC"/>
    <property type="match status" value="1"/>
</dbReference>
<accession>A0A3B0X5N5</accession>
<name>A0A3B0X5N5_9ZZZZ</name>
<evidence type="ECO:0000313" key="2">
    <source>
        <dbReference type="EMBL" id="VAW63628.1"/>
    </source>
</evidence>
<evidence type="ECO:0000256" key="1">
    <source>
        <dbReference type="SAM" id="Phobius"/>
    </source>
</evidence>
<organism evidence="2">
    <name type="scientific">hydrothermal vent metagenome</name>
    <dbReference type="NCBI Taxonomy" id="652676"/>
    <lineage>
        <taxon>unclassified sequences</taxon>
        <taxon>metagenomes</taxon>
        <taxon>ecological metagenomes</taxon>
    </lineage>
</organism>
<keyword evidence="1" id="KW-0472">Membrane</keyword>
<dbReference type="Pfam" id="PF04246">
    <property type="entry name" value="RseC_MucC"/>
    <property type="match status" value="1"/>
</dbReference>
<protein>
    <recommendedName>
        <fullName evidence="3">Sigma factor RpoE regulatory protein RseC</fullName>
    </recommendedName>
</protein>
<gene>
    <name evidence="2" type="ORF">MNBD_GAMMA08-724</name>
</gene>
<dbReference type="PIRSF" id="PIRSF004923">
    <property type="entry name" value="RseC"/>
    <property type="match status" value="1"/>
</dbReference>
<dbReference type="EMBL" id="UOFH01000254">
    <property type="protein sequence ID" value="VAW63628.1"/>
    <property type="molecule type" value="Genomic_DNA"/>
</dbReference>
<dbReference type="InterPro" id="IPR007359">
    <property type="entry name" value="SigmaE_reg_RseC_MucC"/>
</dbReference>